<dbReference type="GO" id="GO:0022857">
    <property type="term" value="F:transmembrane transporter activity"/>
    <property type="evidence" value="ECO:0007669"/>
    <property type="project" value="InterPro"/>
</dbReference>
<dbReference type="InterPro" id="IPR036259">
    <property type="entry name" value="MFS_trans_sf"/>
</dbReference>
<dbReference type="AlphaFoldDB" id="A0A226DHG4"/>
<name>A0A226DHG4_FOLCA</name>
<dbReference type="InterPro" id="IPR000109">
    <property type="entry name" value="POT_fam"/>
</dbReference>
<evidence type="ECO:0000313" key="8">
    <source>
        <dbReference type="EMBL" id="OXA44992.1"/>
    </source>
</evidence>
<dbReference type="SUPFAM" id="SSF103473">
    <property type="entry name" value="MFS general substrate transporter"/>
    <property type="match status" value="1"/>
</dbReference>
<feature type="transmembrane region" description="Helical" evidence="7">
    <location>
        <begin position="335"/>
        <end position="354"/>
    </location>
</feature>
<dbReference type="EMBL" id="LNIX01000018">
    <property type="protein sequence ID" value="OXA44992.1"/>
    <property type="molecule type" value="Genomic_DNA"/>
</dbReference>
<comment type="subcellular location">
    <subcellularLocation>
        <location evidence="1">Membrane</location>
        <topology evidence="1">Multi-pass membrane protein</topology>
    </subcellularLocation>
</comment>
<accession>A0A226DHG4</accession>
<feature type="transmembrane region" description="Helical" evidence="7">
    <location>
        <begin position="131"/>
        <end position="150"/>
    </location>
</feature>
<feature type="transmembrane region" description="Helical" evidence="7">
    <location>
        <begin position="73"/>
        <end position="91"/>
    </location>
</feature>
<feature type="transmembrane region" description="Helical" evidence="7">
    <location>
        <begin position="366"/>
        <end position="383"/>
    </location>
</feature>
<evidence type="ECO:0000256" key="2">
    <source>
        <dbReference type="ARBA" id="ARBA00005982"/>
    </source>
</evidence>
<dbReference type="OMA" id="LEFEPEC"/>
<dbReference type="GO" id="GO:0015833">
    <property type="term" value="P:peptide transport"/>
    <property type="evidence" value="ECO:0007669"/>
    <property type="project" value="UniProtKB-KW"/>
</dbReference>
<feature type="transmembrane region" description="Helical" evidence="7">
    <location>
        <begin position="702"/>
        <end position="721"/>
    </location>
</feature>
<evidence type="ECO:0000256" key="7">
    <source>
        <dbReference type="SAM" id="Phobius"/>
    </source>
</evidence>
<dbReference type="GO" id="GO:0016020">
    <property type="term" value="C:membrane"/>
    <property type="evidence" value="ECO:0007669"/>
    <property type="project" value="UniProtKB-SubCell"/>
</dbReference>
<keyword evidence="4" id="KW-0571">Peptide transport</keyword>
<keyword evidence="9" id="KW-1185">Reference proteome</keyword>
<dbReference type="PANTHER" id="PTHR11654">
    <property type="entry name" value="OLIGOPEPTIDE TRANSPORTER-RELATED"/>
    <property type="match status" value="1"/>
</dbReference>
<feature type="transmembrane region" description="Helical" evidence="7">
    <location>
        <begin position="103"/>
        <end position="125"/>
    </location>
</feature>
<feature type="transmembrane region" description="Helical" evidence="7">
    <location>
        <begin position="670"/>
        <end position="690"/>
    </location>
</feature>
<keyword evidence="3 7" id="KW-0812">Transmembrane</keyword>
<gene>
    <name evidence="8" type="ORF">Fcan01_20021</name>
</gene>
<sequence>MQRTQHCIARNIGKIVKSLDPETSKVSLPYPKGVAFIALTELAARFAYYGSRAVLTIYMRNVLSFSEDLTTTIYHAFLMLCYTLPVIWGVVADSFLGMYKTLWIVNLLFLVGSVGLTAGSFPGLMLPPVEVTILSLILMAVGTGGMKPCLAPFGGEQFTLPQQALRLQQFFSIFFVATTIGNMLSTVVTPVLRKDVSCLGRETCYPLAFSVPCVMMLFAVVIFLAGKPFYKRRKPEGNMLVKVVMCMKHAIGTRWKSSSPKKAHWLDHAEGKFDPQLIQDLKGLLGLLIYYAPFPMFYALLEQLGSRWTLQATKMWGRVGHNFYIKPDQMQVSNAIFMFLFTPIFEGILYPVLAKVGLLKRPLQRIGLGLFLAGMAFVAAGLVELRIQNNQPAILSVPEDSHALNLINTLPPACPIQIRASWRKSDGTEAVKLVSFEENSPPTKIILLEDEHVRQIVLEAQITEIPEHNECPILKTDAISQRIESLSALQEIFILLDDTGLSLTLVVNKEPRNSLAQSREGNSKIQLVLLTDRAYLNESNLILESDQGAHRAYIFSFEGETGEQKETEVTMAYSNILEVPPGRFSLLVGDKSKFDVNLAPGAIYSLLLDRRETTTSSKFNLIPIVAGNEVHILWQIPQYVLMAWAQILFIVSGMEFSYTQAPGSMKSVLAALWNLMNSFGNVIVILSVSVHSGGHYSQAMDYFQFAGMMGVNVIFFTILAVRYKYVEH</sequence>
<keyword evidence="4" id="KW-0813">Transport</keyword>
<organism evidence="8 9">
    <name type="scientific">Folsomia candida</name>
    <name type="common">Springtail</name>
    <dbReference type="NCBI Taxonomy" id="158441"/>
    <lineage>
        <taxon>Eukaryota</taxon>
        <taxon>Metazoa</taxon>
        <taxon>Ecdysozoa</taxon>
        <taxon>Arthropoda</taxon>
        <taxon>Hexapoda</taxon>
        <taxon>Collembola</taxon>
        <taxon>Entomobryomorpha</taxon>
        <taxon>Isotomoidea</taxon>
        <taxon>Isotomidae</taxon>
        <taxon>Proisotominae</taxon>
        <taxon>Folsomia</taxon>
    </lineage>
</organism>
<evidence type="ECO:0000256" key="5">
    <source>
        <dbReference type="ARBA" id="ARBA00022989"/>
    </source>
</evidence>
<keyword evidence="6 7" id="KW-0472">Membrane</keyword>
<feature type="transmembrane region" description="Helical" evidence="7">
    <location>
        <begin position="283"/>
        <end position="301"/>
    </location>
</feature>
<evidence type="ECO:0000313" key="9">
    <source>
        <dbReference type="Proteomes" id="UP000198287"/>
    </source>
</evidence>
<comment type="similarity">
    <text evidence="2">Belongs to the major facilitator superfamily. Proton-dependent oligopeptide transporter (POT/PTR) (TC 2.A.17) family.</text>
</comment>
<feature type="transmembrane region" description="Helical" evidence="7">
    <location>
        <begin position="170"/>
        <end position="193"/>
    </location>
</feature>
<comment type="caution">
    <text evidence="8">The sequence shown here is derived from an EMBL/GenBank/DDBJ whole genome shotgun (WGS) entry which is preliminary data.</text>
</comment>
<dbReference type="OrthoDB" id="8904098at2759"/>
<evidence type="ECO:0000256" key="4">
    <source>
        <dbReference type="ARBA" id="ARBA00022856"/>
    </source>
</evidence>
<feature type="transmembrane region" description="Helical" evidence="7">
    <location>
        <begin position="205"/>
        <end position="225"/>
    </location>
</feature>
<evidence type="ECO:0000256" key="3">
    <source>
        <dbReference type="ARBA" id="ARBA00022692"/>
    </source>
</evidence>
<keyword evidence="5 7" id="KW-1133">Transmembrane helix</keyword>
<evidence type="ECO:0000256" key="6">
    <source>
        <dbReference type="ARBA" id="ARBA00023136"/>
    </source>
</evidence>
<protein>
    <submittedName>
        <fullName evidence="8">Peptide transporter family 1</fullName>
    </submittedName>
</protein>
<dbReference type="Pfam" id="PF00854">
    <property type="entry name" value="PTR2"/>
    <property type="match status" value="2"/>
</dbReference>
<reference evidence="8 9" key="1">
    <citation type="submission" date="2015-12" db="EMBL/GenBank/DDBJ databases">
        <title>The genome of Folsomia candida.</title>
        <authorList>
            <person name="Faddeeva A."/>
            <person name="Derks M.F."/>
            <person name="Anvar Y."/>
            <person name="Smit S."/>
            <person name="Van Straalen N."/>
            <person name="Roelofs D."/>
        </authorList>
    </citation>
    <scope>NUCLEOTIDE SEQUENCE [LARGE SCALE GENOMIC DNA]</scope>
    <source>
        <strain evidence="8 9">VU population</strain>
        <tissue evidence="8">Whole body</tissue>
    </source>
</reference>
<dbReference type="Gene3D" id="1.20.1250.20">
    <property type="entry name" value="MFS general substrate transporter like domains"/>
    <property type="match status" value="2"/>
</dbReference>
<keyword evidence="4" id="KW-0653">Protein transport</keyword>
<evidence type="ECO:0000256" key="1">
    <source>
        <dbReference type="ARBA" id="ARBA00004141"/>
    </source>
</evidence>
<dbReference type="Proteomes" id="UP000198287">
    <property type="component" value="Unassembled WGS sequence"/>
</dbReference>
<proteinExistence type="inferred from homology"/>